<reference evidence="2" key="1">
    <citation type="submission" date="2016-07" db="EMBL/GenBank/DDBJ databases">
        <authorList>
            <person name="Bretaudeau A."/>
        </authorList>
    </citation>
    <scope>NUCLEOTIDE SEQUENCE</scope>
    <source>
        <strain evidence="2">Rice</strain>
        <tissue evidence="2">Whole body</tissue>
    </source>
</reference>
<proteinExistence type="predicted"/>
<keyword evidence="1" id="KW-0472">Membrane</keyword>
<gene>
    <name evidence="2" type="ORF">SFRICE_033897</name>
</gene>
<keyword evidence="1" id="KW-0812">Transmembrane</keyword>
<accession>A0A2H1W1T0</accession>
<dbReference type="EMBL" id="ODYU01005795">
    <property type="protein sequence ID" value="SOQ47041.1"/>
    <property type="molecule type" value="Genomic_DNA"/>
</dbReference>
<evidence type="ECO:0000256" key="1">
    <source>
        <dbReference type="SAM" id="Phobius"/>
    </source>
</evidence>
<name>A0A2H1W1T0_SPOFR</name>
<organism evidence="2">
    <name type="scientific">Spodoptera frugiperda</name>
    <name type="common">Fall armyworm</name>
    <dbReference type="NCBI Taxonomy" id="7108"/>
    <lineage>
        <taxon>Eukaryota</taxon>
        <taxon>Metazoa</taxon>
        <taxon>Ecdysozoa</taxon>
        <taxon>Arthropoda</taxon>
        <taxon>Hexapoda</taxon>
        <taxon>Insecta</taxon>
        <taxon>Pterygota</taxon>
        <taxon>Neoptera</taxon>
        <taxon>Endopterygota</taxon>
        <taxon>Lepidoptera</taxon>
        <taxon>Glossata</taxon>
        <taxon>Ditrysia</taxon>
        <taxon>Noctuoidea</taxon>
        <taxon>Noctuidae</taxon>
        <taxon>Amphipyrinae</taxon>
        <taxon>Spodoptera</taxon>
    </lineage>
</organism>
<feature type="transmembrane region" description="Helical" evidence="1">
    <location>
        <begin position="230"/>
        <end position="251"/>
    </location>
</feature>
<protein>
    <submittedName>
        <fullName evidence="2">SFRICE_033897</fullName>
    </submittedName>
</protein>
<dbReference type="OrthoDB" id="6424379at2759"/>
<sequence>MAERYNRSPIKASSYAVWTYKNGFNRNDKYKQARDLNADSEREKQNVLGSTVAENKNSEYADRLSDRVIAEVTDSLEDTLEDEEVRKNVWSDVDDELYIANLIKERTSNEVKREKRDTSGYLSDSDISEKVVSSVKLDYAMWEIEPTDLTECDCLGPPPEFLLPPPPRPPFLQAEYYCGDDPIPDLETCDTEPVSFLTVSYYKIFLFQIPKDLLKIDAYNHSGPSLQTSAVIALCSIVLLVGVLIGAILVWK</sequence>
<dbReference type="AlphaFoldDB" id="A0A2H1W1T0"/>
<keyword evidence="1" id="KW-1133">Transmembrane helix</keyword>
<evidence type="ECO:0000313" key="2">
    <source>
        <dbReference type="EMBL" id="SOQ47041.1"/>
    </source>
</evidence>